<accession>A0ABR8CL33</accession>
<dbReference type="Proteomes" id="UP000607281">
    <property type="component" value="Unassembled WGS sequence"/>
</dbReference>
<gene>
    <name evidence="1" type="ORF">H6G18_05310</name>
</gene>
<evidence type="ECO:0000313" key="1">
    <source>
        <dbReference type="EMBL" id="MBD2343564.1"/>
    </source>
</evidence>
<organism evidence="1 2">
    <name type="scientific">Anabaena subtropica FACHB-260</name>
    <dbReference type="NCBI Taxonomy" id="2692884"/>
    <lineage>
        <taxon>Bacteria</taxon>
        <taxon>Bacillati</taxon>
        <taxon>Cyanobacteriota</taxon>
        <taxon>Cyanophyceae</taxon>
        <taxon>Nostocales</taxon>
        <taxon>Nostocaceae</taxon>
        <taxon>Anabaena</taxon>
    </lineage>
</organism>
<protein>
    <submittedName>
        <fullName evidence="1">Uncharacterized protein</fullName>
    </submittedName>
</protein>
<dbReference type="EMBL" id="JACJRF010000006">
    <property type="protein sequence ID" value="MBD2343564.1"/>
    <property type="molecule type" value="Genomic_DNA"/>
</dbReference>
<evidence type="ECO:0000313" key="2">
    <source>
        <dbReference type="Proteomes" id="UP000607281"/>
    </source>
</evidence>
<proteinExistence type="predicted"/>
<name>A0ABR8CL33_9NOST</name>
<comment type="caution">
    <text evidence="1">The sequence shown here is derived from an EMBL/GenBank/DDBJ whole genome shotgun (WGS) entry which is preliminary data.</text>
</comment>
<keyword evidence="2" id="KW-1185">Reference proteome</keyword>
<sequence>MPFTVVFGDFASGAVTGDYILTQSTVAISNFPAMTSGKAMPPAVDIFKVFLLDPSSQHETLR</sequence>
<reference evidence="1 2" key="1">
    <citation type="journal article" date="2020" name="ISME J.">
        <title>Comparative genomics reveals insights into cyanobacterial evolution and habitat adaptation.</title>
        <authorList>
            <person name="Chen M.Y."/>
            <person name="Teng W.K."/>
            <person name="Zhao L."/>
            <person name="Hu C.X."/>
            <person name="Zhou Y.K."/>
            <person name="Han B.P."/>
            <person name="Song L.R."/>
            <person name="Shu W.S."/>
        </authorList>
    </citation>
    <scope>NUCLEOTIDE SEQUENCE [LARGE SCALE GENOMIC DNA]</scope>
    <source>
        <strain evidence="1 2">FACHB-260</strain>
    </source>
</reference>